<dbReference type="AlphaFoldDB" id="A0A919AB78"/>
<gene>
    <name evidence="2" type="ORF">GCM10018772_21280</name>
</gene>
<dbReference type="InterPro" id="IPR036390">
    <property type="entry name" value="WH_DNA-bd_sf"/>
</dbReference>
<organism evidence="2 3">
    <name type="scientific">Streptomyces fumanus</name>
    <dbReference type="NCBI Taxonomy" id="67302"/>
    <lineage>
        <taxon>Bacteria</taxon>
        <taxon>Bacillati</taxon>
        <taxon>Actinomycetota</taxon>
        <taxon>Actinomycetes</taxon>
        <taxon>Kitasatosporales</taxon>
        <taxon>Streptomycetaceae</taxon>
        <taxon>Streptomyces</taxon>
    </lineage>
</organism>
<sequence length="419" mass="43368">MGIRSSRDVRRASRFEVLHQIYALGSASRSSLASASGLSTPTVATVVSELLDWGVIGEVCTEDSGGGRPRARLAVNPARGFVVGVDVSETYVQTDVFDLALQPRASDRQALDTGHNHPGDVIDRIERGVGAVLGTAGVPRADVVGIGVSVPGRIDRAGGVSVFAPNFAWRQVPFIELLSPRLPLPLYLDNPLKASTMAELWFGAGRDARDLAVVTLGTGVGAGFAVGGTLVRGTGNAAGEWGHSTVVIDGRPCRCGNRGCLEAYVGAPGIMRQLRERVPGSPLLRPDSQTATITALAEALAAGDPVAEAVLRQTARYLGVGIGTLVNMLDPAVVVLGGWVTALLGRWLVPAATALAARHTFAPAFHSVRFETSALTGNPISLGAGIFALEGFLAGLGVSTSRDPARHTAAIATTTPPAV</sequence>
<dbReference type="PANTHER" id="PTHR18964">
    <property type="entry name" value="ROK (REPRESSOR, ORF, KINASE) FAMILY"/>
    <property type="match status" value="1"/>
</dbReference>
<dbReference type="InterPro" id="IPR043129">
    <property type="entry name" value="ATPase_NBD"/>
</dbReference>
<dbReference type="Pfam" id="PF00480">
    <property type="entry name" value="ROK"/>
    <property type="match status" value="1"/>
</dbReference>
<protein>
    <submittedName>
        <fullName evidence="2">Sugar kinase</fullName>
    </submittedName>
</protein>
<keyword evidence="2" id="KW-0418">Kinase</keyword>
<dbReference type="Gene3D" id="1.10.10.10">
    <property type="entry name" value="Winged helix-like DNA-binding domain superfamily/Winged helix DNA-binding domain"/>
    <property type="match status" value="1"/>
</dbReference>
<keyword evidence="3" id="KW-1185">Reference proteome</keyword>
<dbReference type="PROSITE" id="PS01125">
    <property type="entry name" value="ROK"/>
    <property type="match status" value="1"/>
</dbReference>
<reference evidence="2" key="1">
    <citation type="journal article" date="2014" name="Int. J. Syst. Evol. Microbiol.">
        <title>Complete genome sequence of Corynebacterium casei LMG S-19264T (=DSM 44701T), isolated from a smear-ripened cheese.</title>
        <authorList>
            <consortium name="US DOE Joint Genome Institute (JGI-PGF)"/>
            <person name="Walter F."/>
            <person name="Albersmeier A."/>
            <person name="Kalinowski J."/>
            <person name="Ruckert C."/>
        </authorList>
    </citation>
    <scope>NUCLEOTIDE SEQUENCE</scope>
    <source>
        <strain evidence="2">JCM 4477</strain>
    </source>
</reference>
<evidence type="ECO:0000256" key="1">
    <source>
        <dbReference type="ARBA" id="ARBA00006479"/>
    </source>
</evidence>
<comment type="caution">
    <text evidence="2">The sequence shown here is derived from an EMBL/GenBank/DDBJ whole genome shotgun (WGS) entry which is preliminary data.</text>
</comment>
<keyword evidence="2" id="KW-0808">Transferase</keyword>
<proteinExistence type="inferred from homology"/>
<dbReference type="PANTHER" id="PTHR18964:SF149">
    <property type="entry name" value="BIFUNCTIONAL UDP-N-ACETYLGLUCOSAMINE 2-EPIMERASE_N-ACETYLMANNOSAMINE KINASE"/>
    <property type="match status" value="1"/>
</dbReference>
<dbReference type="SUPFAM" id="SSF46785">
    <property type="entry name" value="Winged helix' DNA-binding domain"/>
    <property type="match status" value="1"/>
</dbReference>
<name>A0A919AB78_9ACTN</name>
<dbReference type="RefSeq" id="WP_229910315.1">
    <property type="nucleotide sequence ID" value="NZ_BNBI01000004.1"/>
</dbReference>
<dbReference type="InterPro" id="IPR000600">
    <property type="entry name" value="ROK"/>
</dbReference>
<dbReference type="GO" id="GO:0016301">
    <property type="term" value="F:kinase activity"/>
    <property type="evidence" value="ECO:0007669"/>
    <property type="project" value="UniProtKB-KW"/>
</dbReference>
<dbReference type="EMBL" id="BNBI01000004">
    <property type="protein sequence ID" value="GHE96867.1"/>
    <property type="molecule type" value="Genomic_DNA"/>
</dbReference>
<dbReference type="Proteomes" id="UP000630718">
    <property type="component" value="Unassembled WGS sequence"/>
</dbReference>
<evidence type="ECO:0000313" key="2">
    <source>
        <dbReference type="EMBL" id="GHE96867.1"/>
    </source>
</evidence>
<accession>A0A919AB78</accession>
<comment type="similarity">
    <text evidence="1">Belongs to the ROK (NagC/XylR) family.</text>
</comment>
<reference evidence="2" key="2">
    <citation type="submission" date="2020-09" db="EMBL/GenBank/DDBJ databases">
        <authorList>
            <person name="Sun Q."/>
            <person name="Ohkuma M."/>
        </authorList>
    </citation>
    <scope>NUCLEOTIDE SEQUENCE</scope>
    <source>
        <strain evidence="2">JCM 4477</strain>
    </source>
</reference>
<dbReference type="Gene3D" id="3.30.420.40">
    <property type="match status" value="2"/>
</dbReference>
<evidence type="ECO:0000313" key="3">
    <source>
        <dbReference type="Proteomes" id="UP000630718"/>
    </source>
</evidence>
<dbReference type="InterPro" id="IPR049874">
    <property type="entry name" value="ROK_cs"/>
</dbReference>
<dbReference type="SUPFAM" id="SSF53067">
    <property type="entry name" value="Actin-like ATPase domain"/>
    <property type="match status" value="1"/>
</dbReference>
<dbReference type="InterPro" id="IPR036388">
    <property type="entry name" value="WH-like_DNA-bd_sf"/>
</dbReference>